<dbReference type="Proteomes" id="UP001159042">
    <property type="component" value="Unassembled WGS sequence"/>
</dbReference>
<dbReference type="EMBL" id="JANEYG010000016">
    <property type="protein sequence ID" value="KAJ8919749.1"/>
    <property type="molecule type" value="Genomic_DNA"/>
</dbReference>
<comment type="caution">
    <text evidence="1">The sequence shown here is derived from an EMBL/GenBank/DDBJ whole genome shotgun (WGS) entry which is preliminary data.</text>
</comment>
<keyword evidence="2" id="KW-1185">Reference proteome</keyword>
<gene>
    <name evidence="1" type="ORF">NQ315_006278</name>
</gene>
<evidence type="ECO:0000313" key="1">
    <source>
        <dbReference type="EMBL" id="KAJ8919749.1"/>
    </source>
</evidence>
<proteinExistence type="predicted"/>
<organism evidence="1 2">
    <name type="scientific">Exocentrus adspersus</name>
    <dbReference type="NCBI Taxonomy" id="1586481"/>
    <lineage>
        <taxon>Eukaryota</taxon>
        <taxon>Metazoa</taxon>
        <taxon>Ecdysozoa</taxon>
        <taxon>Arthropoda</taxon>
        <taxon>Hexapoda</taxon>
        <taxon>Insecta</taxon>
        <taxon>Pterygota</taxon>
        <taxon>Neoptera</taxon>
        <taxon>Endopterygota</taxon>
        <taxon>Coleoptera</taxon>
        <taxon>Polyphaga</taxon>
        <taxon>Cucujiformia</taxon>
        <taxon>Chrysomeloidea</taxon>
        <taxon>Cerambycidae</taxon>
        <taxon>Lamiinae</taxon>
        <taxon>Acanthocinini</taxon>
        <taxon>Exocentrus</taxon>
    </lineage>
</organism>
<reference evidence="1 2" key="1">
    <citation type="journal article" date="2023" name="Insect Mol. Biol.">
        <title>Genome sequencing provides insights into the evolution of gene families encoding plant cell wall-degrading enzymes in longhorned beetles.</title>
        <authorList>
            <person name="Shin N.R."/>
            <person name="Okamura Y."/>
            <person name="Kirsch R."/>
            <person name="Pauchet Y."/>
        </authorList>
    </citation>
    <scope>NUCLEOTIDE SEQUENCE [LARGE SCALE GENOMIC DNA]</scope>
    <source>
        <strain evidence="1">EAD_L_NR</strain>
    </source>
</reference>
<name>A0AAV8VZJ1_9CUCU</name>
<sequence length="207" mass="23471">MLLLETGDRANCSKLLQWQTFQPQTLASVRVMAPQITDVVTFLSACFCSVSNLCLGFEWLPLKRGDAKRDQNLKLPISELISKNTNKTSVTYTHLIPKSRVAREVNHVLFGAWATPVGGSEPPDIEFRDANEQNNSNANPPLATKPRKVNLYTYMDSGPYEVYLQNKIGLNVGNYNHLAIAKEIFNLKFENIQKITKKREKPHLRRV</sequence>
<evidence type="ECO:0000313" key="2">
    <source>
        <dbReference type="Proteomes" id="UP001159042"/>
    </source>
</evidence>
<accession>A0AAV8VZJ1</accession>
<dbReference type="AlphaFoldDB" id="A0AAV8VZJ1"/>
<protein>
    <submittedName>
        <fullName evidence="1">Uncharacterized protein</fullName>
    </submittedName>
</protein>